<dbReference type="Proteomes" id="UP000824225">
    <property type="component" value="Unassembled WGS sequence"/>
</dbReference>
<keyword evidence="2" id="KW-0805">Transcription regulation</keyword>
<dbReference type="Pfam" id="PF00126">
    <property type="entry name" value="HTH_1"/>
    <property type="match status" value="1"/>
</dbReference>
<dbReference type="PANTHER" id="PTHR30126:SF94">
    <property type="entry name" value="LYSR FAMILY TRANSCRIPTIONAL REGULATOR"/>
    <property type="match status" value="1"/>
</dbReference>
<dbReference type="InterPro" id="IPR000847">
    <property type="entry name" value="LysR_HTH_N"/>
</dbReference>
<feature type="domain" description="HTH lysR-type" evidence="6">
    <location>
        <begin position="20"/>
        <end position="65"/>
    </location>
</feature>
<organism evidence="7 8">
    <name type="scientific">Candidatus Mailhella merdigallinarum</name>
    <dbReference type="NCBI Taxonomy" id="2838658"/>
    <lineage>
        <taxon>Bacteria</taxon>
        <taxon>Pseudomonadati</taxon>
        <taxon>Thermodesulfobacteriota</taxon>
        <taxon>Desulfovibrionia</taxon>
        <taxon>Desulfovibrionales</taxon>
        <taxon>Desulfovibrionaceae</taxon>
        <taxon>Mailhella</taxon>
    </lineage>
</organism>
<reference evidence="7" key="1">
    <citation type="journal article" date="2021" name="PeerJ">
        <title>Extensive microbial diversity within the chicken gut microbiome revealed by metagenomics and culture.</title>
        <authorList>
            <person name="Gilroy R."/>
            <person name="Ravi A."/>
            <person name="Getino M."/>
            <person name="Pursley I."/>
            <person name="Horton D.L."/>
            <person name="Alikhan N.F."/>
            <person name="Baker D."/>
            <person name="Gharbi K."/>
            <person name="Hall N."/>
            <person name="Watson M."/>
            <person name="Adriaenssens E.M."/>
            <person name="Foster-Nyarko E."/>
            <person name="Jarju S."/>
            <person name="Secka A."/>
            <person name="Antonio M."/>
            <person name="Oren A."/>
            <person name="Chaudhuri R.R."/>
            <person name="La Ragione R."/>
            <person name="Hildebrand F."/>
            <person name="Pallen M.J."/>
        </authorList>
    </citation>
    <scope>NUCLEOTIDE SEQUENCE</scope>
    <source>
        <strain evidence="7">CHK186-16707</strain>
    </source>
</reference>
<dbReference type="InterPro" id="IPR036388">
    <property type="entry name" value="WH-like_DNA-bd_sf"/>
</dbReference>
<gene>
    <name evidence="7" type="ORF">H9962_08995</name>
</gene>
<protein>
    <submittedName>
        <fullName evidence="7">LysR family transcriptional regulator</fullName>
    </submittedName>
</protein>
<proteinExistence type="inferred from homology"/>
<evidence type="ECO:0000256" key="1">
    <source>
        <dbReference type="ARBA" id="ARBA00009437"/>
    </source>
</evidence>
<comment type="caution">
    <text evidence="7">The sequence shown here is derived from an EMBL/GenBank/DDBJ whole genome shotgun (WGS) entry which is preliminary data.</text>
</comment>
<dbReference type="Gene3D" id="1.10.10.10">
    <property type="entry name" value="Winged helix-like DNA-binding domain superfamily/Winged helix DNA-binding domain"/>
    <property type="match status" value="1"/>
</dbReference>
<evidence type="ECO:0000313" key="8">
    <source>
        <dbReference type="Proteomes" id="UP000824225"/>
    </source>
</evidence>
<dbReference type="InterPro" id="IPR036390">
    <property type="entry name" value="WH_DNA-bd_sf"/>
</dbReference>
<dbReference type="CDD" id="cd05466">
    <property type="entry name" value="PBP2_LTTR_substrate"/>
    <property type="match status" value="1"/>
</dbReference>
<dbReference type="Pfam" id="PF03466">
    <property type="entry name" value="LysR_substrate"/>
    <property type="match status" value="1"/>
</dbReference>
<evidence type="ECO:0000256" key="4">
    <source>
        <dbReference type="ARBA" id="ARBA00023163"/>
    </source>
</evidence>
<evidence type="ECO:0000256" key="3">
    <source>
        <dbReference type="ARBA" id="ARBA00023125"/>
    </source>
</evidence>
<evidence type="ECO:0000259" key="6">
    <source>
        <dbReference type="PROSITE" id="PS50931"/>
    </source>
</evidence>
<comment type="similarity">
    <text evidence="1">Belongs to the LysR transcriptional regulatory family.</text>
</comment>
<accession>A0A9D2HDL9</accession>
<dbReference type="PANTHER" id="PTHR30126">
    <property type="entry name" value="HTH-TYPE TRANSCRIPTIONAL REGULATOR"/>
    <property type="match status" value="1"/>
</dbReference>
<sequence>MIEELGGDFFQQLRGFYYTARTGSVRKAAQLMNRNPSTISWQIRQLEQQLDTVLFDRYMRRLRITPEGERLLEWTISTFELLRGMKSDISSPGGTLRGTASISSNLPFSVMAVGIVSAFRKTHPEVHIKIRRALTYEVVDDVASSRVDFGLTGMTTDAPHCRLEELFTARPLLIAPRDNAFDLPERPGPDDLTGLPFISFLAENMEESGDPYFDTSLRSLPHPLDIVLSVNNYHLMLRYVKQGMGVAVMDEMCLTASSYGSDWSDLTAYPLDGFLPTVRYGILLREHKHLSPQAAALIAKLRAELPHGPHNPSSSPAQRIPGSE</sequence>
<dbReference type="SUPFAM" id="SSF53850">
    <property type="entry name" value="Periplasmic binding protein-like II"/>
    <property type="match status" value="1"/>
</dbReference>
<keyword evidence="4" id="KW-0804">Transcription</keyword>
<evidence type="ECO:0000256" key="5">
    <source>
        <dbReference type="SAM" id="MobiDB-lite"/>
    </source>
</evidence>
<keyword evidence="3" id="KW-0238">DNA-binding</keyword>
<dbReference type="GO" id="GO:0000976">
    <property type="term" value="F:transcription cis-regulatory region binding"/>
    <property type="evidence" value="ECO:0007669"/>
    <property type="project" value="TreeGrafter"/>
</dbReference>
<reference evidence="7" key="2">
    <citation type="submission" date="2021-04" db="EMBL/GenBank/DDBJ databases">
        <authorList>
            <person name="Gilroy R."/>
        </authorList>
    </citation>
    <scope>NUCLEOTIDE SEQUENCE</scope>
    <source>
        <strain evidence="7">CHK186-16707</strain>
    </source>
</reference>
<evidence type="ECO:0000256" key="2">
    <source>
        <dbReference type="ARBA" id="ARBA00023015"/>
    </source>
</evidence>
<dbReference type="Gene3D" id="3.40.190.290">
    <property type="match status" value="1"/>
</dbReference>
<dbReference type="InterPro" id="IPR005119">
    <property type="entry name" value="LysR_subst-bd"/>
</dbReference>
<name>A0A9D2HDL9_9BACT</name>
<evidence type="ECO:0000313" key="7">
    <source>
        <dbReference type="EMBL" id="HJA09308.1"/>
    </source>
</evidence>
<dbReference type="EMBL" id="DXAN01000028">
    <property type="protein sequence ID" value="HJA09308.1"/>
    <property type="molecule type" value="Genomic_DNA"/>
</dbReference>
<feature type="region of interest" description="Disordered" evidence="5">
    <location>
        <begin position="305"/>
        <end position="324"/>
    </location>
</feature>
<dbReference type="AlphaFoldDB" id="A0A9D2HDL9"/>
<dbReference type="SUPFAM" id="SSF46785">
    <property type="entry name" value="Winged helix' DNA-binding domain"/>
    <property type="match status" value="1"/>
</dbReference>
<dbReference type="PROSITE" id="PS50931">
    <property type="entry name" value="HTH_LYSR"/>
    <property type="match status" value="1"/>
</dbReference>
<dbReference type="GO" id="GO:0003700">
    <property type="term" value="F:DNA-binding transcription factor activity"/>
    <property type="evidence" value="ECO:0007669"/>
    <property type="project" value="InterPro"/>
</dbReference>